<dbReference type="AlphaFoldDB" id="E0XW29"/>
<dbReference type="InterPro" id="IPR025827">
    <property type="entry name" value="Zn_ribbon_recom_dom"/>
</dbReference>
<dbReference type="Pfam" id="PF13408">
    <property type="entry name" value="Zn_ribbon_recom"/>
    <property type="match status" value="1"/>
</dbReference>
<evidence type="ECO:0000259" key="2">
    <source>
        <dbReference type="PROSITE" id="PS51737"/>
    </source>
</evidence>
<dbReference type="GO" id="GO:0003677">
    <property type="term" value="F:DNA binding"/>
    <property type="evidence" value="ECO:0007669"/>
    <property type="project" value="InterPro"/>
</dbReference>
<dbReference type="SUPFAM" id="SSF53041">
    <property type="entry name" value="Resolvase-like"/>
    <property type="match status" value="1"/>
</dbReference>
<dbReference type="Gene3D" id="3.40.50.1390">
    <property type="entry name" value="Resolvase, N-terminal catalytic domain"/>
    <property type="match status" value="1"/>
</dbReference>
<accession>E0XW29</accession>
<dbReference type="InterPro" id="IPR050639">
    <property type="entry name" value="SSR_resolvase"/>
</dbReference>
<dbReference type="Gene3D" id="3.90.1750.20">
    <property type="entry name" value="Putative Large Serine Recombinase, Chain B, Domain 2"/>
    <property type="match status" value="1"/>
</dbReference>
<dbReference type="Pfam" id="PF00239">
    <property type="entry name" value="Resolvase"/>
    <property type="match status" value="1"/>
</dbReference>
<dbReference type="PROSITE" id="PS51737">
    <property type="entry name" value="RECOMBINASE_DNA_BIND"/>
    <property type="match status" value="1"/>
</dbReference>
<dbReference type="InterPro" id="IPR011109">
    <property type="entry name" value="DNA_bind_recombinase_dom"/>
</dbReference>
<dbReference type="Pfam" id="PF07508">
    <property type="entry name" value="Recombinase"/>
    <property type="match status" value="1"/>
</dbReference>
<dbReference type="EMBL" id="GU474895">
    <property type="protein sequence ID" value="ADI18620.1"/>
    <property type="molecule type" value="Genomic_DNA"/>
</dbReference>
<name>E0XW29_9PROT</name>
<dbReference type="InterPro" id="IPR038109">
    <property type="entry name" value="DNA_bind_recomb_sf"/>
</dbReference>
<evidence type="ECO:0000313" key="3">
    <source>
        <dbReference type="EMBL" id="ADI18620.1"/>
    </source>
</evidence>
<evidence type="ECO:0000259" key="1">
    <source>
        <dbReference type="PROSITE" id="PS51736"/>
    </source>
</evidence>
<dbReference type="InterPro" id="IPR006119">
    <property type="entry name" value="Resolv_N"/>
</dbReference>
<sequence>MRAAIYARYSSDLQSESSIDDQVRLCRRRAERNGVTVVEVFTDYAISGGALNSRPGMLSLMDAAKRGAFDVVISEALDRLSRDQEDIAAIYKRLTHVGVGIVTVSEGEINELHIGLKGTMNALFLKDLAIKTHRGLEGRVRQGKSGGGLAYGYDVVKAFDDNGEPLRGERRINESEAAIVQRIFTEFSAGHSPRAIAKSLNQEGFPGPRGRPWRDTTIRGHHTRRTGILRNDLYVGSLVWNKQRYVKDPMTGKRLARPNPEDQWIVEAVPDLRILDDELWNRVQQRLVAIRTSPSVSKAREARFWEHRRARHLFTGLMVCAECGSSMIAVGKDYMACDHARNQGTCSHKRGVKRDRIEEAVLETLKTKLMQPEHVEEFTRAFHAEINRVEKQRNTQQKNIVVEVEKITRQLDGLYDAIADGLRTQGLKAKLEDLEQRKKDLGDRLSTEPPPAPILHPNLAGLYRRKIEALHASLNHPDSRTEAAEIIRGLVERIKMRNFQGGFEIELVGEIVNMIDAAQPVPHNATSAAREADSIKHYASSVKVVAGVGFEPTTFRL</sequence>
<dbReference type="GO" id="GO:0000150">
    <property type="term" value="F:DNA strand exchange activity"/>
    <property type="evidence" value="ECO:0007669"/>
    <property type="project" value="InterPro"/>
</dbReference>
<reference evidence="3" key="1">
    <citation type="journal article" date="2011" name="Environ. Microbiol.">
        <title>Time-series analyses of Monterey Bay coastal microbial picoplankton using a 'genome proxy' microarray.</title>
        <authorList>
            <person name="Rich V.I."/>
            <person name="Pham V.D."/>
            <person name="Eppley J."/>
            <person name="Shi Y."/>
            <person name="DeLong E.F."/>
        </authorList>
    </citation>
    <scope>NUCLEOTIDE SEQUENCE</scope>
</reference>
<protein>
    <submittedName>
        <fullName evidence="3">Site-specific recombinases, DNA invertase pin homologs</fullName>
    </submittedName>
</protein>
<dbReference type="PANTHER" id="PTHR30461:SF23">
    <property type="entry name" value="DNA RECOMBINASE-RELATED"/>
    <property type="match status" value="1"/>
</dbReference>
<feature type="domain" description="Resolvase/invertase-type recombinase catalytic" evidence="1">
    <location>
        <begin position="2"/>
        <end position="151"/>
    </location>
</feature>
<dbReference type="SMART" id="SM00857">
    <property type="entry name" value="Resolvase"/>
    <property type="match status" value="1"/>
</dbReference>
<dbReference type="CDD" id="cd00338">
    <property type="entry name" value="Ser_Recombinase"/>
    <property type="match status" value="1"/>
</dbReference>
<dbReference type="PROSITE" id="PS51736">
    <property type="entry name" value="RECOMBINASES_3"/>
    <property type="match status" value="1"/>
</dbReference>
<dbReference type="PANTHER" id="PTHR30461">
    <property type="entry name" value="DNA-INVERTASE FROM LAMBDOID PROPHAGE"/>
    <property type="match status" value="1"/>
</dbReference>
<feature type="domain" description="Recombinase" evidence="2">
    <location>
        <begin position="150"/>
        <end position="293"/>
    </location>
</feature>
<proteinExistence type="predicted"/>
<organism evidence="3">
    <name type="scientific">uncultured Rhodospirillales bacterium HF4000_24M03</name>
    <dbReference type="NCBI Taxonomy" id="710788"/>
    <lineage>
        <taxon>Bacteria</taxon>
        <taxon>Pseudomonadati</taxon>
        <taxon>Pseudomonadota</taxon>
        <taxon>Alphaproteobacteria</taxon>
        <taxon>Rhodospirillales</taxon>
        <taxon>environmental samples</taxon>
    </lineage>
</organism>
<dbReference type="InterPro" id="IPR036162">
    <property type="entry name" value="Resolvase-like_N_sf"/>
</dbReference>